<dbReference type="Pfam" id="PF10011">
    <property type="entry name" value="DUF2254"/>
    <property type="match status" value="1"/>
</dbReference>
<comment type="caution">
    <text evidence="2">The sequence shown here is derived from an EMBL/GenBank/DDBJ whole genome shotgun (WGS) entry which is preliminary data.</text>
</comment>
<keyword evidence="1" id="KW-0812">Transmembrane</keyword>
<organism evidence="2 3">
    <name type="scientific">Candidatus Woesebacteria bacterium GWA1_41_8</name>
    <dbReference type="NCBI Taxonomy" id="1802471"/>
    <lineage>
        <taxon>Bacteria</taxon>
        <taxon>Candidatus Woeseibacteriota</taxon>
    </lineage>
</organism>
<dbReference type="STRING" id="1802471.A2115_03555"/>
<gene>
    <name evidence="2" type="ORF">A2115_03555</name>
</gene>
<sequence length="821" mass="96137">MKTLLKTIQYFYILLRSKLAKEHPRFKTYPADEIEKRERKNRFKSAISTVLGTLYYKYNSLKERDRIWTFKAEKEIQRHGILLELLKHAKTLIFYLGISLIISLLVDWLFSLSLPLLRANGFLVHYFSLPSLDFMGLGLEIFVGAISAVLGLIFALYTIGFQLATDRYSEKVTDFINQESVSNYFFGLLIFTDLFSLITLLRLHFFSLAPVISFLIAGILVMVSLLGILIFKSHYTNTLKPINLFQSLWRLCLEQLDIATNISNYKYKSWSLVIHARDNSNRYLNIFGNLYRDLIRAGNWNDAIFAPLILGELLRDYSDVKKFVNQERGWWFFQNYEKVKADDMVMFTLKANYELQGRGPLHIPKSAKDWYENKIYEYLDEMLDDSDSDNTNKLIPNISSAYARILVGDYKKQIDAPPKLIPGAIHNQEFDMFDKGFERFLNLWKKVDFSKETIAAEFTNNYFAIAIGILEEWSIERVSEIAHTFYEGNQLNRSQDFSLLKELPAFSRATLIDYWQRLEVEQEVEGLIMTPSDKLINETENVLKEKRQEIITKYLTKLFDNCDEIILHLFKGGQLELAGQFIKMQCEWISRLLYIKENALAEKFAPRLLKKAAYILYLPKATILDLELLEQAEKGYFVSLIERKKGLFESYSKISIIVMLMLRDKEDNQDNLVNLLRLPVLWGTLAFLVSELDQNPYYISTFIKQLEKTYREGWMAQIIETAADLNLTKNIYRETTRYHSWYRTVLNEMAHTLRKTPIREVGELGFQEGYDHPSKFIQKLGTWELMAEEICMEEFVEWVKKREEIKKLVSILVQVGGQKDE</sequence>
<evidence type="ECO:0000256" key="1">
    <source>
        <dbReference type="SAM" id="Phobius"/>
    </source>
</evidence>
<feature type="transmembrane region" description="Helical" evidence="1">
    <location>
        <begin position="181"/>
        <end position="205"/>
    </location>
</feature>
<evidence type="ECO:0000313" key="2">
    <source>
        <dbReference type="EMBL" id="OGM02670.1"/>
    </source>
</evidence>
<dbReference type="EMBL" id="MGFJ01000017">
    <property type="protein sequence ID" value="OGM02670.1"/>
    <property type="molecule type" value="Genomic_DNA"/>
</dbReference>
<keyword evidence="1" id="KW-0472">Membrane</keyword>
<dbReference type="InterPro" id="IPR018723">
    <property type="entry name" value="DUF2254_membrane"/>
</dbReference>
<evidence type="ECO:0000313" key="3">
    <source>
        <dbReference type="Proteomes" id="UP000176198"/>
    </source>
</evidence>
<dbReference type="AlphaFoldDB" id="A0A1F7WIQ5"/>
<feature type="transmembrane region" description="Helical" evidence="1">
    <location>
        <begin position="134"/>
        <end position="160"/>
    </location>
</feature>
<name>A0A1F7WIQ5_9BACT</name>
<proteinExistence type="predicted"/>
<feature type="transmembrane region" description="Helical" evidence="1">
    <location>
        <begin position="92"/>
        <end position="114"/>
    </location>
</feature>
<protein>
    <submittedName>
        <fullName evidence="2">Uncharacterized protein</fullName>
    </submittedName>
</protein>
<dbReference type="Proteomes" id="UP000176198">
    <property type="component" value="Unassembled WGS sequence"/>
</dbReference>
<keyword evidence="1" id="KW-1133">Transmembrane helix</keyword>
<accession>A0A1F7WIQ5</accession>
<reference evidence="2 3" key="1">
    <citation type="journal article" date="2016" name="Nat. Commun.">
        <title>Thousands of microbial genomes shed light on interconnected biogeochemical processes in an aquifer system.</title>
        <authorList>
            <person name="Anantharaman K."/>
            <person name="Brown C.T."/>
            <person name="Hug L.A."/>
            <person name="Sharon I."/>
            <person name="Castelle C.J."/>
            <person name="Probst A.J."/>
            <person name="Thomas B.C."/>
            <person name="Singh A."/>
            <person name="Wilkins M.J."/>
            <person name="Karaoz U."/>
            <person name="Brodie E.L."/>
            <person name="Williams K.H."/>
            <person name="Hubbard S.S."/>
            <person name="Banfield J.F."/>
        </authorList>
    </citation>
    <scope>NUCLEOTIDE SEQUENCE [LARGE SCALE GENOMIC DNA]</scope>
</reference>
<feature type="transmembrane region" description="Helical" evidence="1">
    <location>
        <begin position="211"/>
        <end position="231"/>
    </location>
</feature>